<name>A0A0C3QPI3_9AGAM</name>
<dbReference type="HOGENOM" id="CLU_980688_0_0_1"/>
<accession>A0A0C3QPI3</accession>
<dbReference type="Proteomes" id="UP000054248">
    <property type="component" value="Unassembled WGS sequence"/>
</dbReference>
<organism evidence="2 3">
    <name type="scientific">Tulasnella calospora MUT 4182</name>
    <dbReference type="NCBI Taxonomy" id="1051891"/>
    <lineage>
        <taxon>Eukaryota</taxon>
        <taxon>Fungi</taxon>
        <taxon>Dikarya</taxon>
        <taxon>Basidiomycota</taxon>
        <taxon>Agaricomycotina</taxon>
        <taxon>Agaricomycetes</taxon>
        <taxon>Cantharellales</taxon>
        <taxon>Tulasnellaceae</taxon>
        <taxon>Tulasnella</taxon>
    </lineage>
</organism>
<dbReference type="AlphaFoldDB" id="A0A0C3QPI3"/>
<proteinExistence type="predicted"/>
<sequence>MDRNDPPSDKPQDDELPTYAALEAEEPQAAARWNRWRGAAERYAEDPNQASRPTGWGPSREDPFEDEPAPVAQSDQQAIPPTPRRQHTQLNIAPPNYIPSEPPLPQGESCEPSRLYLHQFGSRFLPHANGRIHCMLPLLSDRFLLVGTADGLSVVDVLPNLHPRKGDQAPVMNPGLATQPLADAVAVPIWTGEAVYQLDLLEDATSDMNPESPQGVVLALVGPSDDESSKSIRMYNLASLASLVRWITLRSIWRSPEVHLSAHWLEHGFGNHVVNPTLQKASKH</sequence>
<reference evidence="2 3" key="1">
    <citation type="submission" date="2014-04" db="EMBL/GenBank/DDBJ databases">
        <authorList>
            <consortium name="DOE Joint Genome Institute"/>
            <person name="Kuo A."/>
            <person name="Girlanda M."/>
            <person name="Perotto S."/>
            <person name="Kohler A."/>
            <person name="Nagy L.G."/>
            <person name="Floudas D."/>
            <person name="Copeland A."/>
            <person name="Barry K.W."/>
            <person name="Cichocki N."/>
            <person name="Veneault-Fourrey C."/>
            <person name="LaButti K."/>
            <person name="Lindquist E.A."/>
            <person name="Lipzen A."/>
            <person name="Lundell T."/>
            <person name="Morin E."/>
            <person name="Murat C."/>
            <person name="Sun H."/>
            <person name="Tunlid A."/>
            <person name="Henrissat B."/>
            <person name="Grigoriev I.V."/>
            <person name="Hibbett D.S."/>
            <person name="Martin F."/>
            <person name="Nordberg H.P."/>
            <person name="Cantor M.N."/>
            <person name="Hua S.X."/>
        </authorList>
    </citation>
    <scope>NUCLEOTIDE SEQUENCE [LARGE SCALE GENOMIC DNA]</scope>
    <source>
        <strain evidence="2 3">MUT 4182</strain>
    </source>
</reference>
<dbReference type="OrthoDB" id="2590590at2759"/>
<keyword evidence="3" id="KW-1185">Reference proteome</keyword>
<dbReference type="EMBL" id="KN822974">
    <property type="protein sequence ID" value="KIO30206.1"/>
    <property type="molecule type" value="Genomic_DNA"/>
</dbReference>
<feature type="compositionally biased region" description="Basic and acidic residues" evidence="1">
    <location>
        <begin position="1"/>
        <end position="13"/>
    </location>
</feature>
<evidence type="ECO:0000313" key="2">
    <source>
        <dbReference type="EMBL" id="KIO30206.1"/>
    </source>
</evidence>
<feature type="region of interest" description="Disordered" evidence="1">
    <location>
        <begin position="1"/>
        <end position="110"/>
    </location>
</feature>
<feature type="compositionally biased region" description="Pro residues" evidence="1">
    <location>
        <begin position="96"/>
        <end position="105"/>
    </location>
</feature>
<dbReference type="STRING" id="1051891.A0A0C3QPI3"/>
<protein>
    <submittedName>
        <fullName evidence="2">Uncharacterized protein</fullName>
    </submittedName>
</protein>
<evidence type="ECO:0000256" key="1">
    <source>
        <dbReference type="SAM" id="MobiDB-lite"/>
    </source>
</evidence>
<feature type="compositionally biased region" description="Low complexity" evidence="1">
    <location>
        <begin position="27"/>
        <end position="37"/>
    </location>
</feature>
<reference evidence="3" key="2">
    <citation type="submission" date="2015-01" db="EMBL/GenBank/DDBJ databases">
        <title>Evolutionary Origins and Diversification of the Mycorrhizal Mutualists.</title>
        <authorList>
            <consortium name="DOE Joint Genome Institute"/>
            <consortium name="Mycorrhizal Genomics Consortium"/>
            <person name="Kohler A."/>
            <person name="Kuo A."/>
            <person name="Nagy L.G."/>
            <person name="Floudas D."/>
            <person name="Copeland A."/>
            <person name="Barry K.W."/>
            <person name="Cichocki N."/>
            <person name="Veneault-Fourrey C."/>
            <person name="LaButti K."/>
            <person name="Lindquist E.A."/>
            <person name="Lipzen A."/>
            <person name="Lundell T."/>
            <person name="Morin E."/>
            <person name="Murat C."/>
            <person name="Riley R."/>
            <person name="Ohm R."/>
            <person name="Sun H."/>
            <person name="Tunlid A."/>
            <person name="Henrissat B."/>
            <person name="Grigoriev I.V."/>
            <person name="Hibbett D.S."/>
            <person name="Martin F."/>
        </authorList>
    </citation>
    <scope>NUCLEOTIDE SEQUENCE [LARGE SCALE GENOMIC DNA]</scope>
    <source>
        <strain evidence="3">MUT 4182</strain>
    </source>
</reference>
<gene>
    <name evidence="2" type="ORF">M407DRAFT_20675</name>
</gene>
<evidence type="ECO:0000313" key="3">
    <source>
        <dbReference type="Proteomes" id="UP000054248"/>
    </source>
</evidence>